<reference evidence="2" key="1">
    <citation type="journal article" date="2021" name="J Fungi (Basel)">
        <title>Virulence traits and population genomics of the black yeast Aureobasidium melanogenum.</title>
        <authorList>
            <person name="Cernosa A."/>
            <person name="Sun X."/>
            <person name="Gostincar C."/>
            <person name="Fang C."/>
            <person name="Gunde-Cimerman N."/>
            <person name="Song Z."/>
        </authorList>
    </citation>
    <scope>NUCLEOTIDE SEQUENCE</scope>
    <source>
        <strain evidence="2">EXF-9298</strain>
    </source>
</reference>
<protein>
    <submittedName>
        <fullName evidence="2">Uncharacterized protein</fullName>
    </submittedName>
</protein>
<evidence type="ECO:0000313" key="3">
    <source>
        <dbReference type="Proteomes" id="UP000729357"/>
    </source>
</evidence>
<feature type="compositionally biased region" description="Basic and acidic residues" evidence="1">
    <location>
        <begin position="60"/>
        <end position="88"/>
    </location>
</feature>
<feature type="region of interest" description="Disordered" evidence="1">
    <location>
        <begin position="1"/>
        <end position="110"/>
    </location>
</feature>
<evidence type="ECO:0000256" key="1">
    <source>
        <dbReference type="SAM" id="MobiDB-lite"/>
    </source>
</evidence>
<comment type="caution">
    <text evidence="2">The sequence shown here is derived from an EMBL/GenBank/DDBJ whole genome shotgun (WGS) entry which is preliminary data.</text>
</comment>
<evidence type="ECO:0000313" key="2">
    <source>
        <dbReference type="EMBL" id="KAG9955494.1"/>
    </source>
</evidence>
<proteinExistence type="predicted"/>
<dbReference type="Proteomes" id="UP000729357">
    <property type="component" value="Unassembled WGS sequence"/>
</dbReference>
<feature type="non-terminal residue" evidence="2">
    <location>
        <position position="1"/>
    </location>
</feature>
<accession>A0A9P8F969</accession>
<dbReference type="EMBL" id="JAHFXS010004425">
    <property type="protein sequence ID" value="KAG9955494.1"/>
    <property type="molecule type" value="Genomic_DNA"/>
</dbReference>
<feature type="non-terminal residue" evidence="2">
    <location>
        <position position="131"/>
    </location>
</feature>
<gene>
    <name evidence="2" type="ORF">KCU98_g17651</name>
</gene>
<sequence>EAIGTEAPFPPPNNEQKRKRSRDNAGTIGLFPPRRGRGPYGPGSHFREGQYDRGTSFAIEEERQHEEQRQLRFNERRLTGYRGNDRGQRPGLRNGRNQQPRYCGQYDDEEDDYFDEEDAFFRGNYRSHYRR</sequence>
<dbReference type="AlphaFoldDB" id="A0A9P8F969"/>
<organism evidence="2 3">
    <name type="scientific">Aureobasidium melanogenum</name>
    <name type="common">Aureobasidium pullulans var. melanogenum</name>
    <dbReference type="NCBI Taxonomy" id="46634"/>
    <lineage>
        <taxon>Eukaryota</taxon>
        <taxon>Fungi</taxon>
        <taxon>Dikarya</taxon>
        <taxon>Ascomycota</taxon>
        <taxon>Pezizomycotina</taxon>
        <taxon>Dothideomycetes</taxon>
        <taxon>Dothideomycetidae</taxon>
        <taxon>Dothideales</taxon>
        <taxon>Saccotheciaceae</taxon>
        <taxon>Aureobasidium</taxon>
    </lineage>
</organism>
<name>A0A9P8F969_AURME</name>
<keyword evidence="3" id="KW-1185">Reference proteome</keyword>
<reference evidence="2" key="2">
    <citation type="submission" date="2021-08" db="EMBL/GenBank/DDBJ databases">
        <authorList>
            <person name="Gostincar C."/>
            <person name="Sun X."/>
            <person name="Song Z."/>
            <person name="Gunde-Cimerman N."/>
        </authorList>
    </citation>
    <scope>NUCLEOTIDE SEQUENCE</scope>
    <source>
        <strain evidence="2">EXF-9298</strain>
    </source>
</reference>